<dbReference type="AlphaFoldDB" id="W9URN5"/>
<dbReference type="Proteomes" id="UP000019464">
    <property type="component" value="Unassembled WGS sequence"/>
</dbReference>
<sequence>MTERLDLRALNNVIYSLKEAIASSVMMFGLNSNPQPCNIP</sequence>
<organism evidence="1 2">
    <name type="scientific">Nitrincola nitratireducens</name>
    <dbReference type="NCBI Taxonomy" id="1229521"/>
    <lineage>
        <taxon>Bacteria</taxon>
        <taxon>Pseudomonadati</taxon>
        <taxon>Pseudomonadota</taxon>
        <taxon>Gammaproteobacteria</taxon>
        <taxon>Oceanospirillales</taxon>
        <taxon>Oceanospirillaceae</taxon>
        <taxon>Nitrincola</taxon>
    </lineage>
</organism>
<reference evidence="1 2" key="2">
    <citation type="journal article" date="2015" name="Syst. Appl. Microbiol.">
        <title>Nitrincola nitratireducens sp. nov. isolated from a haloalkaline crater lake.</title>
        <authorList>
            <person name="Singh A."/>
            <person name="Vaidya B."/>
            <person name="Tanuku N.R."/>
            <person name="Pinnaka A.K."/>
        </authorList>
    </citation>
    <scope>NUCLEOTIDE SEQUENCE [LARGE SCALE GENOMIC DNA]</scope>
    <source>
        <strain evidence="1 2">AK23</strain>
    </source>
</reference>
<evidence type="ECO:0000313" key="2">
    <source>
        <dbReference type="Proteomes" id="UP000019464"/>
    </source>
</evidence>
<protein>
    <submittedName>
        <fullName evidence="1">Uncharacterized protein</fullName>
    </submittedName>
</protein>
<keyword evidence="2" id="KW-1185">Reference proteome</keyword>
<reference evidence="2" key="1">
    <citation type="submission" date="2012-11" db="EMBL/GenBank/DDBJ databases">
        <authorList>
            <person name="Singh A."/>
            <person name="Pinnaka A.K."/>
            <person name="Vaidya B."/>
        </authorList>
    </citation>
    <scope>NUCLEOTIDE SEQUENCE [LARGE SCALE GENOMIC DNA]</scope>
    <source>
        <strain evidence="2">AK23</strain>
    </source>
</reference>
<evidence type="ECO:0000313" key="1">
    <source>
        <dbReference type="EMBL" id="EXJ09769.1"/>
    </source>
</evidence>
<dbReference type="STRING" id="1229521.D791_03264"/>
<accession>W9URN5</accession>
<proteinExistence type="predicted"/>
<name>W9URN5_9GAMM</name>
<comment type="caution">
    <text evidence="1">The sequence shown here is derived from an EMBL/GenBank/DDBJ whole genome shotgun (WGS) entry which is preliminary data.</text>
</comment>
<gene>
    <name evidence="1" type="ORF">D791_03264</name>
</gene>
<dbReference type="EMBL" id="AONB01000020">
    <property type="protein sequence ID" value="EXJ09769.1"/>
    <property type="molecule type" value="Genomic_DNA"/>
</dbReference>